<dbReference type="Pfam" id="PF01337">
    <property type="entry name" value="Barstar"/>
    <property type="match status" value="1"/>
</dbReference>
<feature type="domain" description="Barstar (barnase inhibitor)" evidence="2">
    <location>
        <begin position="10"/>
        <end position="76"/>
    </location>
</feature>
<name>A0ABW1F2L3_9ACTN</name>
<accession>A0ABW1F2L3</accession>
<proteinExistence type="inferred from homology"/>
<protein>
    <submittedName>
        <fullName evidence="3">Barstar family protein</fullName>
    </submittedName>
</protein>
<sequence>MSVTRPEPPVYVLDGSGITDRAAFYTALGSALNGPGGYYGSNLDALADCLHGGFGPAPPFTLVWEDAGTARRHLTGSVVIGERRLDYFDAILATLRSEGVAVQLR</sequence>
<reference evidence="4" key="1">
    <citation type="journal article" date="2019" name="Int. J. Syst. Evol. Microbiol.">
        <title>The Global Catalogue of Microorganisms (GCM) 10K type strain sequencing project: providing services to taxonomists for standard genome sequencing and annotation.</title>
        <authorList>
            <consortium name="The Broad Institute Genomics Platform"/>
            <consortium name="The Broad Institute Genome Sequencing Center for Infectious Disease"/>
            <person name="Wu L."/>
            <person name="Ma J."/>
        </authorList>
    </citation>
    <scope>NUCLEOTIDE SEQUENCE [LARGE SCALE GENOMIC DNA]</scope>
    <source>
        <strain evidence="4">CGMCC 4.1469</strain>
    </source>
</reference>
<dbReference type="Proteomes" id="UP001596067">
    <property type="component" value="Unassembled WGS sequence"/>
</dbReference>
<evidence type="ECO:0000256" key="1">
    <source>
        <dbReference type="ARBA" id="ARBA00006845"/>
    </source>
</evidence>
<gene>
    <name evidence="3" type="ORF">ACFP0N_26700</name>
</gene>
<dbReference type="SUPFAM" id="SSF52038">
    <property type="entry name" value="Barstar-related"/>
    <property type="match status" value="1"/>
</dbReference>
<dbReference type="InterPro" id="IPR035905">
    <property type="entry name" value="Barstar-like_sf"/>
</dbReference>
<keyword evidence="4" id="KW-1185">Reference proteome</keyword>
<comment type="similarity">
    <text evidence="1">Belongs to the barstar family.</text>
</comment>
<evidence type="ECO:0000259" key="2">
    <source>
        <dbReference type="Pfam" id="PF01337"/>
    </source>
</evidence>
<comment type="caution">
    <text evidence="3">The sequence shown here is derived from an EMBL/GenBank/DDBJ whole genome shotgun (WGS) entry which is preliminary data.</text>
</comment>
<evidence type="ECO:0000313" key="3">
    <source>
        <dbReference type="EMBL" id="MFC5888562.1"/>
    </source>
</evidence>
<evidence type="ECO:0000313" key="4">
    <source>
        <dbReference type="Proteomes" id="UP001596067"/>
    </source>
</evidence>
<dbReference type="EMBL" id="JBHSOD010000041">
    <property type="protein sequence ID" value="MFC5888562.1"/>
    <property type="molecule type" value="Genomic_DNA"/>
</dbReference>
<dbReference type="InterPro" id="IPR000468">
    <property type="entry name" value="Barstar"/>
</dbReference>
<dbReference type="RefSeq" id="WP_313763527.1">
    <property type="nucleotide sequence ID" value="NZ_BAAAVH010000113.1"/>
</dbReference>
<organism evidence="3 4">
    <name type="scientific">Kitasatospora aburaviensis</name>
    <dbReference type="NCBI Taxonomy" id="67265"/>
    <lineage>
        <taxon>Bacteria</taxon>
        <taxon>Bacillati</taxon>
        <taxon>Actinomycetota</taxon>
        <taxon>Actinomycetes</taxon>
        <taxon>Kitasatosporales</taxon>
        <taxon>Streptomycetaceae</taxon>
        <taxon>Kitasatospora</taxon>
    </lineage>
</organism>
<dbReference type="Gene3D" id="3.30.370.10">
    <property type="entry name" value="Barstar-like"/>
    <property type="match status" value="1"/>
</dbReference>